<accession>A0A0G4L8Q3</accession>
<name>A0A0G4L8Q3_VERLO</name>
<evidence type="ECO:0000313" key="1">
    <source>
        <dbReference type="EMBL" id="CRK18408.1"/>
    </source>
</evidence>
<protein>
    <submittedName>
        <fullName evidence="1">Uncharacterized protein</fullName>
    </submittedName>
</protein>
<evidence type="ECO:0000313" key="2">
    <source>
        <dbReference type="EMBL" id="CRK18758.1"/>
    </source>
</evidence>
<evidence type="ECO:0000313" key="3">
    <source>
        <dbReference type="Proteomes" id="UP000044602"/>
    </source>
</evidence>
<dbReference type="EMBL" id="CVQH01010001">
    <property type="protein sequence ID" value="CRK18758.1"/>
    <property type="molecule type" value="Genomic_DNA"/>
</dbReference>
<organism evidence="1 4">
    <name type="scientific">Verticillium longisporum</name>
    <name type="common">Verticillium dahliae var. longisporum</name>
    <dbReference type="NCBI Taxonomy" id="100787"/>
    <lineage>
        <taxon>Eukaryota</taxon>
        <taxon>Fungi</taxon>
        <taxon>Dikarya</taxon>
        <taxon>Ascomycota</taxon>
        <taxon>Pezizomycotina</taxon>
        <taxon>Sordariomycetes</taxon>
        <taxon>Hypocreomycetidae</taxon>
        <taxon>Glomerellales</taxon>
        <taxon>Plectosphaerellaceae</taxon>
        <taxon>Verticillium</taxon>
    </lineage>
</organism>
<proteinExistence type="predicted"/>
<dbReference type="EMBL" id="CVQI01008891">
    <property type="protein sequence ID" value="CRK18408.1"/>
    <property type="molecule type" value="Genomic_DNA"/>
</dbReference>
<dbReference type="AlphaFoldDB" id="A0A0G4L8Q3"/>
<dbReference type="Proteomes" id="UP000044602">
    <property type="component" value="Unassembled WGS sequence"/>
</dbReference>
<gene>
    <name evidence="2" type="ORF">BN1708_003134</name>
    <name evidence="1" type="ORF">BN1723_011571</name>
</gene>
<keyword evidence="3" id="KW-1185">Reference proteome</keyword>
<dbReference type="Proteomes" id="UP000045706">
    <property type="component" value="Unassembled WGS sequence"/>
</dbReference>
<evidence type="ECO:0000313" key="4">
    <source>
        <dbReference type="Proteomes" id="UP000045706"/>
    </source>
</evidence>
<reference evidence="3 4" key="1">
    <citation type="submission" date="2015-05" db="EMBL/GenBank/DDBJ databases">
        <authorList>
            <person name="Fogelqvist Johan"/>
        </authorList>
    </citation>
    <scope>NUCLEOTIDE SEQUENCE [LARGE SCALE GENOMIC DNA]</scope>
    <source>
        <strain evidence="2">VL1</strain>
        <strain evidence="1">VL2</strain>
    </source>
</reference>
<feature type="non-terminal residue" evidence="1">
    <location>
        <position position="138"/>
    </location>
</feature>
<sequence length="138" mass="15302">MPGYMESVWRSRPWRRSAPYESYGRAGQRPLGLQLLSWLRVLDLLWSATCTPATRQGGSWMVGFHANATVVFCLAYPSGQSVEAVLVVLHLRGGGSKRLVRGTAANHGSRLLLRPFQYKILPKIKGVPPDQRRAAASE</sequence>